<accession>A0A0E9UIU2</accession>
<reference evidence="1" key="1">
    <citation type="submission" date="2014-11" db="EMBL/GenBank/DDBJ databases">
        <authorList>
            <person name="Amaro Gonzalez C."/>
        </authorList>
    </citation>
    <scope>NUCLEOTIDE SEQUENCE</scope>
</reference>
<sequence length="16" mass="1832">MIFTSVLFFSLCVVLL</sequence>
<proteinExistence type="predicted"/>
<dbReference type="EMBL" id="GBXM01043689">
    <property type="protein sequence ID" value="JAH64888.1"/>
    <property type="molecule type" value="Transcribed_RNA"/>
</dbReference>
<organism evidence="1">
    <name type="scientific">Anguilla anguilla</name>
    <name type="common">European freshwater eel</name>
    <name type="synonym">Muraena anguilla</name>
    <dbReference type="NCBI Taxonomy" id="7936"/>
    <lineage>
        <taxon>Eukaryota</taxon>
        <taxon>Metazoa</taxon>
        <taxon>Chordata</taxon>
        <taxon>Craniata</taxon>
        <taxon>Vertebrata</taxon>
        <taxon>Euteleostomi</taxon>
        <taxon>Actinopterygii</taxon>
        <taxon>Neopterygii</taxon>
        <taxon>Teleostei</taxon>
        <taxon>Anguilliformes</taxon>
        <taxon>Anguillidae</taxon>
        <taxon>Anguilla</taxon>
    </lineage>
</organism>
<protein>
    <submittedName>
        <fullName evidence="1">Uncharacterized protein</fullName>
    </submittedName>
</protein>
<reference evidence="1" key="2">
    <citation type="journal article" date="2015" name="Fish Shellfish Immunol.">
        <title>Early steps in the European eel (Anguilla anguilla)-Vibrio vulnificus interaction in the gills: Role of the RtxA13 toxin.</title>
        <authorList>
            <person name="Callol A."/>
            <person name="Pajuelo D."/>
            <person name="Ebbesson L."/>
            <person name="Teles M."/>
            <person name="MacKenzie S."/>
            <person name="Amaro C."/>
        </authorList>
    </citation>
    <scope>NUCLEOTIDE SEQUENCE</scope>
</reference>
<dbReference type="AlphaFoldDB" id="A0A0E9UIU2"/>
<evidence type="ECO:0000313" key="1">
    <source>
        <dbReference type="EMBL" id="JAH64888.1"/>
    </source>
</evidence>
<name>A0A0E9UIU2_ANGAN</name>